<evidence type="ECO:0000313" key="2">
    <source>
        <dbReference type="EMBL" id="KAK8870714.1"/>
    </source>
</evidence>
<keyword evidence="3" id="KW-1185">Reference proteome</keyword>
<feature type="transmembrane region" description="Helical" evidence="1">
    <location>
        <begin position="327"/>
        <end position="349"/>
    </location>
</feature>
<accession>A0ABR2IYU4</accession>
<evidence type="ECO:0000313" key="3">
    <source>
        <dbReference type="Proteomes" id="UP001470230"/>
    </source>
</evidence>
<evidence type="ECO:0000256" key="1">
    <source>
        <dbReference type="SAM" id="Phobius"/>
    </source>
</evidence>
<comment type="caution">
    <text evidence="2">The sequence shown here is derived from an EMBL/GenBank/DDBJ whole genome shotgun (WGS) entry which is preliminary data.</text>
</comment>
<feature type="transmembrane region" description="Helical" evidence="1">
    <location>
        <begin position="241"/>
        <end position="265"/>
    </location>
</feature>
<keyword evidence="1" id="KW-1133">Transmembrane helix</keyword>
<keyword evidence="1" id="KW-0472">Membrane</keyword>
<organism evidence="2 3">
    <name type="scientific">Tritrichomonas musculus</name>
    <dbReference type="NCBI Taxonomy" id="1915356"/>
    <lineage>
        <taxon>Eukaryota</taxon>
        <taxon>Metamonada</taxon>
        <taxon>Parabasalia</taxon>
        <taxon>Tritrichomonadida</taxon>
        <taxon>Tritrichomonadidae</taxon>
        <taxon>Tritrichomonas</taxon>
    </lineage>
</organism>
<feature type="transmembrane region" description="Helical" evidence="1">
    <location>
        <begin position="139"/>
        <end position="160"/>
    </location>
</feature>
<feature type="transmembrane region" description="Helical" evidence="1">
    <location>
        <begin position="355"/>
        <end position="377"/>
    </location>
</feature>
<feature type="transmembrane region" description="Helical" evidence="1">
    <location>
        <begin position="207"/>
        <end position="229"/>
    </location>
</feature>
<name>A0ABR2IYU4_9EUKA</name>
<dbReference type="Proteomes" id="UP001470230">
    <property type="component" value="Unassembled WGS sequence"/>
</dbReference>
<reference evidence="2 3" key="1">
    <citation type="submission" date="2024-04" db="EMBL/GenBank/DDBJ databases">
        <title>Tritrichomonas musculus Genome.</title>
        <authorList>
            <person name="Alves-Ferreira E."/>
            <person name="Grigg M."/>
            <person name="Lorenzi H."/>
            <person name="Galac M."/>
        </authorList>
    </citation>
    <scope>NUCLEOTIDE SEQUENCE [LARGE SCALE GENOMIC DNA]</scope>
    <source>
        <strain evidence="2 3">EAF2021</strain>
    </source>
</reference>
<feature type="transmembrane region" description="Helical" evidence="1">
    <location>
        <begin position="172"/>
        <end position="195"/>
    </location>
</feature>
<protein>
    <recommendedName>
        <fullName evidence="4">Intimal thickness related receptor IRP domain-containing protein</fullName>
    </recommendedName>
</protein>
<proteinExistence type="predicted"/>
<gene>
    <name evidence="2" type="ORF">M9Y10_008601</name>
</gene>
<keyword evidence="1" id="KW-0812">Transmembrane</keyword>
<dbReference type="EMBL" id="JAPFFF010000014">
    <property type="protein sequence ID" value="KAK8870714.1"/>
    <property type="molecule type" value="Genomic_DNA"/>
</dbReference>
<evidence type="ECO:0008006" key="4">
    <source>
        <dbReference type="Google" id="ProtNLM"/>
    </source>
</evidence>
<feature type="transmembrane region" description="Helical" evidence="1">
    <location>
        <begin position="271"/>
        <end position="289"/>
    </location>
</feature>
<sequence length="455" mass="52630">MIYFLFFINYFQSKDVNTKLPVLLFPPFGLKAGGTFSVQIHNCASKKLFIGLSVDEQIDKLWDSKFDYGKVCKPNALNFSLVNTTIKIDPIRGNVFNQEFKYSNVVHPIFIMCDTNYTILNATIIFKNPNTYLDSRYSLIYVTSAFHGFAYLATLFFLIIPIMSKAIVFMKFHIYLSIVIFVLFLEKFFELFYFMQSSQQPEISYFFYIHYAINVLSTGLLFAAVTLACGGWQIHTIRFGLVSFLVSLFAGFCTGGTEIFPVLVLYMEPDFITYLIQLFSFIAFAKVSVVELRTCEQYLQSYVLVVDTVGIDSKTTPVHRRIIMQNVLLGVLFIYFLVRVFLIHIPLYFPHLSLWIFYIMRNALSNLLVISLTINYMPWKIDKESWFATFDDEDKLADCAMEDFNPEGYSPLERPQNWKSGDKLPLPPLIAVSEYRLQSLDITDKEMPLIDKQSI</sequence>